<evidence type="ECO:0000256" key="3">
    <source>
        <dbReference type="ARBA" id="ARBA00022630"/>
    </source>
</evidence>
<dbReference type="Pfam" id="PF02770">
    <property type="entry name" value="Acyl-CoA_dh_M"/>
    <property type="match status" value="1"/>
</dbReference>
<sequence>MTDQNGSTNGPGGPGGIAPTARVTDYTDRFAKFLETEVAPLEQDLARRGVGTPWQPKLDDAGRMHPEVWEARREVQRRSAAAGLYNPHIRAELGGGGFSRVEMQHVEEFVYRNAGLGLGLAALAWTEGANPAIEHVSDAARGRYLDPLLAGEVTAAFANTEPGVGTDVLAMSTHARRDGADWIVNGRKAWITNAHFADFVQVVAVTEPGAGTRSLSMFLVDADAPGFSRGRDIPTMMADGLTGELGFDEVRVPAENVVGEIGDGFALAMSWINWRRLCRGGMCAGWGHWLLDRALDRARTRTSGGRPIADLQAVQHLLADMDADIYAARSASLVAQAELDVLGPFDIPLHRDAPRLISLVKVINDEAFYRVADNAVQVHGATGLLQGSPEEKLFRVARNLRIPAGTVEIQRNAIARGLLRGDPASR</sequence>
<gene>
    <name evidence="11" type="ORF">HF526_23675</name>
</gene>
<dbReference type="InterPro" id="IPR037069">
    <property type="entry name" value="AcylCoA_DH/ox_N_sf"/>
</dbReference>
<dbReference type="Gene3D" id="2.40.110.10">
    <property type="entry name" value="Butyryl-CoA Dehydrogenase, subunit A, domain 2"/>
    <property type="match status" value="1"/>
</dbReference>
<evidence type="ECO:0000256" key="6">
    <source>
        <dbReference type="RuleBase" id="RU362125"/>
    </source>
</evidence>
<evidence type="ECO:0000256" key="7">
    <source>
        <dbReference type="SAM" id="MobiDB-lite"/>
    </source>
</evidence>
<dbReference type="InterPro" id="IPR036250">
    <property type="entry name" value="AcylCo_DH-like_C"/>
</dbReference>
<feature type="domain" description="Acyl-CoA oxidase/dehydrogenase middle" evidence="9">
    <location>
        <begin position="156"/>
        <end position="250"/>
    </location>
</feature>
<feature type="region of interest" description="Disordered" evidence="7">
    <location>
        <begin position="1"/>
        <end position="21"/>
    </location>
</feature>
<dbReference type="InterPro" id="IPR046373">
    <property type="entry name" value="Acyl-CoA_Oxase/DH_mid-dom_sf"/>
</dbReference>
<evidence type="ECO:0000313" key="12">
    <source>
        <dbReference type="Proteomes" id="UP000820669"/>
    </source>
</evidence>
<reference evidence="11 12" key="1">
    <citation type="submission" date="2020-04" db="EMBL/GenBank/DDBJ databases">
        <authorList>
            <person name="Klaysubun C."/>
            <person name="Duangmal K."/>
            <person name="Lipun K."/>
        </authorList>
    </citation>
    <scope>NUCLEOTIDE SEQUENCE [LARGE SCALE GENOMIC DNA]</scope>
    <source>
        <strain evidence="11 12">K10HN5</strain>
    </source>
</reference>
<dbReference type="Pfam" id="PF02771">
    <property type="entry name" value="Acyl-CoA_dh_N"/>
    <property type="match status" value="1"/>
</dbReference>
<dbReference type="SUPFAM" id="SSF56645">
    <property type="entry name" value="Acyl-CoA dehydrogenase NM domain-like"/>
    <property type="match status" value="1"/>
</dbReference>
<feature type="domain" description="Acyl-CoA dehydrogenase/oxidase C-terminal" evidence="8">
    <location>
        <begin position="262"/>
        <end position="419"/>
    </location>
</feature>
<dbReference type="InterPro" id="IPR009075">
    <property type="entry name" value="AcylCo_DH/oxidase_C"/>
</dbReference>
<dbReference type="Gene3D" id="1.10.540.10">
    <property type="entry name" value="Acyl-CoA dehydrogenase/oxidase, N-terminal domain"/>
    <property type="match status" value="1"/>
</dbReference>
<feature type="domain" description="Acyl-CoA dehydrogenase/oxidase N-terminal" evidence="10">
    <location>
        <begin position="70"/>
        <end position="152"/>
    </location>
</feature>
<protein>
    <submittedName>
        <fullName evidence="11">Acyl-CoA dehydrogenase family protein</fullName>
    </submittedName>
</protein>
<keyword evidence="4 6" id="KW-0274">FAD</keyword>
<organism evidence="11 12">
    <name type="scientific">Pseudonocardia acidicola</name>
    <dbReference type="NCBI Taxonomy" id="2724939"/>
    <lineage>
        <taxon>Bacteria</taxon>
        <taxon>Bacillati</taxon>
        <taxon>Actinomycetota</taxon>
        <taxon>Actinomycetes</taxon>
        <taxon>Pseudonocardiales</taxon>
        <taxon>Pseudonocardiaceae</taxon>
        <taxon>Pseudonocardia</taxon>
    </lineage>
</organism>
<dbReference type="SUPFAM" id="SSF47203">
    <property type="entry name" value="Acyl-CoA dehydrogenase C-terminal domain-like"/>
    <property type="match status" value="1"/>
</dbReference>
<dbReference type="InterPro" id="IPR009100">
    <property type="entry name" value="AcylCoA_DH/oxidase_NM_dom_sf"/>
</dbReference>
<dbReference type="Proteomes" id="UP000820669">
    <property type="component" value="Unassembled WGS sequence"/>
</dbReference>
<evidence type="ECO:0000256" key="2">
    <source>
        <dbReference type="ARBA" id="ARBA00009347"/>
    </source>
</evidence>
<dbReference type="InterPro" id="IPR006091">
    <property type="entry name" value="Acyl-CoA_Oxase/DH_mid-dom"/>
</dbReference>
<evidence type="ECO:0000259" key="9">
    <source>
        <dbReference type="Pfam" id="PF02770"/>
    </source>
</evidence>
<evidence type="ECO:0000259" key="8">
    <source>
        <dbReference type="Pfam" id="PF00441"/>
    </source>
</evidence>
<dbReference type="CDD" id="cd00567">
    <property type="entry name" value="ACAD"/>
    <property type="match status" value="1"/>
</dbReference>
<keyword evidence="5 6" id="KW-0560">Oxidoreductase</keyword>
<dbReference type="PANTHER" id="PTHR48083:SF2">
    <property type="entry name" value="MEDIUM-CHAIN SPECIFIC ACYL-COA DEHYDROGENASE, MITOCHONDRIAL"/>
    <property type="match status" value="1"/>
</dbReference>
<name>A0ABX1SFG7_9PSEU</name>
<comment type="cofactor">
    <cofactor evidence="1 6">
        <name>FAD</name>
        <dbReference type="ChEBI" id="CHEBI:57692"/>
    </cofactor>
</comment>
<accession>A0ABX1SFG7</accession>
<evidence type="ECO:0000256" key="5">
    <source>
        <dbReference type="ARBA" id="ARBA00023002"/>
    </source>
</evidence>
<proteinExistence type="inferred from homology"/>
<comment type="similarity">
    <text evidence="2 6">Belongs to the acyl-CoA dehydrogenase family.</text>
</comment>
<dbReference type="PANTHER" id="PTHR48083">
    <property type="entry name" value="MEDIUM-CHAIN SPECIFIC ACYL-COA DEHYDROGENASE, MITOCHONDRIAL-RELATED"/>
    <property type="match status" value="1"/>
</dbReference>
<keyword evidence="12" id="KW-1185">Reference proteome</keyword>
<dbReference type="EMBL" id="JAAXLA010000053">
    <property type="protein sequence ID" value="NMI00287.1"/>
    <property type="molecule type" value="Genomic_DNA"/>
</dbReference>
<evidence type="ECO:0000256" key="1">
    <source>
        <dbReference type="ARBA" id="ARBA00001974"/>
    </source>
</evidence>
<evidence type="ECO:0000256" key="4">
    <source>
        <dbReference type="ARBA" id="ARBA00022827"/>
    </source>
</evidence>
<keyword evidence="3 6" id="KW-0285">Flavoprotein</keyword>
<dbReference type="InterPro" id="IPR013786">
    <property type="entry name" value="AcylCoA_DH/ox_N"/>
</dbReference>
<dbReference type="RefSeq" id="WP_169383766.1">
    <property type="nucleotide sequence ID" value="NZ_JAAXLA010000053.1"/>
</dbReference>
<evidence type="ECO:0000259" key="10">
    <source>
        <dbReference type="Pfam" id="PF02771"/>
    </source>
</evidence>
<dbReference type="InterPro" id="IPR050741">
    <property type="entry name" value="Acyl-CoA_dehydrogenase"/>
</dbReference>
<comment type="caution">
    <text evidence="11">The sequence shown here is derived from an EMBL/GenBank/DDBJ whole genome shotgun (WGS) entry which is preliminary data.</text>
</comment>
<dbReference type="Gene3D" id="1.20.140.10">
    <property type="entry name" value="Butyryl-CoA Dehydrogenase, subunit A, domain 3"/>
    <property type="match status" value="1"/>
</dbReference>
<dbReference type="Pfam" id="PF00441">
    <property type="entry name" value="Acyl-CoA_dh_1"/>
    <property type="match status" value="1"/>
</dbReference>
<evidence type="ECO:0000313" key="11">
    <source>
        <dbReference type="EMBL" id="NMI00287.1"/>
    </source>
</evidence>